<dbReference type="EMBL" id="ACBW01000120">
    <property type="protein sequence ID" value="EEF76180.1"/>
    <property type="molecule type" value="Genomic_DNA"/>
</dbReference>
<evidence type="ECO:0000313" key="10">
    <source>
        <dbReference type="Proteomes" id="UP000014073"/>
    </source>
</evidence>
<evidence type="ECO:0000256" key="3">
    <source>
        <dbReference type="ARBA" id="ARBA00022475"/>
    </source>
</evidence>
<dbReference type="PANTHER" id="PTHR33778:SF1">
    <property type="entry name" value="MAGNESIUM TRANSPORTER YHID-RELATED"/>
    <property type="match status" value="1"/>
</dbReference>
<dbReference type="eggNOG" id="COG1285">
    <property type="taxonomic scope" value="Bacteria"/>
</dbReference>
<keyword evidence="3" id="KW-1003">Cell membrane</keyword>
<gene>
    <name evidence="9" type="ORF">BACCOPRO_01677</name>
</gene>
<dbReference type="PANTHER" id="PTHR33778">
    <property type="entry name" value="PROTEIN MGTC"/>
    <property type="match status" value="1"/>
</dbReference>
<keyword evidence="4 7" id="KW-0812">Transmembrane</keyword>
<name>S0F7W7_9BACT</name>
<evidence type="ECO:0000256" key="4">
    <source>
        <dbReference type="ARBA" id="ARBA00022692"/>
    </source>
</evidence>
<feature type="domain" description="MgtC/SapB/SrpB/YhiD N-terminal" evidence="8">
    <location>
        <begin position="14"/>
        <end position="139"/>
    </location>
</feature>
<reference evidence="9 10" key="1">
    <citation type="submission" date="2008-12" db="EMBL/GenBank/DDBJ databases">
        <authorList>
            <person name="Fulton L."/>
            <person name="Clifton S."/>
            <person name="Fulton B."/>
            <person name="Xu J."/>
            <person name="Minx P."/>
            <person name="Pepin K.H."/>
            <person name="Johnson M."/>
            <person name="Bhonagiri V."/>
            <person name="Nash W.E."/>
            <person name="Mardis E.R."/>
            <person name="Wilson R.K."/>
        </authorList>
    </citation>
    <scope>NUCLEOTIDE SEQUENCE [LARGE SCALE GENOMIC DNA]</scope>
    <source>
        <strain evidence="9 10">DSM 18228</strain>
    </source>
</reference>
<proteinExistence type="inferred from homology"/>
<dbReference type="HOGENOM" id="CLU_079292_0_1_10"/>
<feature type="transmembrane region" description="Helical" evidence="7">
    <location>
        <begin position="6"/>
        <end position="26"/>
    </location>
</feature>
<comment type="subcellular location">
    <subcellularLocation>
        <location evidence="1">Cell membrane</location>
        <topology evidence="1">Multi-pass membrane protein</topology>
    </subcellularLocation>
</comment>
<dbReference type="Proteomes" id="UP000014073">
    <property type="component" value="Unassembled WGS sequence"/>
</dbReference>
<organism evidence="9 10">
    <name type="scientific">Phocaeicola coprophilus DSM 18228 = JCM 13818</name>
    <dbReference type="NCBI Taxonomy" id="547042"/>
    <lineage>
        <taxon>Bacteria</taxon>
        <taxon>Pseudomonadati</taxon>
        <taxon>Bacteroidota</taxon>
        <taxon>Bacteroidia</taxon>
        <taxon>Bacteroidales</taxon>
        <taxon>Bacteroidaceae</taxon>
        <taxon>Phocaeicola</taxon>
    </lineage>
</organism>
<comment type="similarity">
    <text evidence="2">Belongs to the MgtC/SapB family.</text>
</comment>
<evidence type="ECO:0000256" key="6">
    <source>
        <dbReference type="ARBA" id="ARBA00023136"/>
    </source>
</evidence>
<feature type="transmembrane region" description="Helical" evidence="7">
    <location>
        <begin position="122"/>
        <end position="142"/>
    </location>
</feature>
<dbReference type="STRING" id="547042.BACCOPRO_01677"/>
<sequence length="226" mass="24797">MNGMELYGDFALRLLVAGLMGVAIGLEREYRAKEAGYRTHFLVALGSALMMIVSQYGFTEVLKADLVRLDPSRIAAQVVSGIGFIGAGTIILQKQIVRGLTTAAGIWATSGIGLAIGAGMYMVGILSTLFALAGLEVLSVCFKSMGMRNMMVEFLTRSEESLKQVTEIFRSKDYIIVSYEMKEYPTPDQGMVYQVSMVIKAKRMNEEGLLLLLLQDFPDVTVKKIL</sequence>
<evidence type="ECO:0000313" key="9">
    <source>
        <dbReference type="EMBL" id="EEF76180.1"/>
    </source>
</evidence>
<dbReference type="AlphaFoldDB" id="S0F7W7"/>
<keyword evidence="5 7" id="KW-1133">Transmembrane helix</keyword>
<evidence type="ECO:0000256" key="5">
    <source>
        <dbReference type="ARBA" id="ARBA00022989"/>
    </source>
</evidence>
<evidence type="ECO:0000256" key="1">
    <source>
        <dbReference type="ARBA" id="ARBA00004651"/>
    </source>
</evidence>
<keyword evidence="10" id="KW-1185">Reference proteome</keyword>
<evidence type="ECO:0000256" key="7">
    <source>
        <dbReference type="SAM" id="Phobius"/>
    </source>
</evidence>
<feature type="transmembrane region" description="Helical" evidence="7">
    <location>
        <begin position="99"/>
        <end position="116"/>
    </location>
</feature>
<evidence type="ECO:0000259" key="8">
    <source>
        <dbReference type="Pfam" id="PF02308"/>
    </source>
</evidence>
<dbReference type="GO" id="GO:0005886">
    <property type="term" value="C:plasma membrane"/>
    <property type="evidence" value="ECO:0007669"/>
    <property type="project" value="UniProtKB-SubCell"/>
</dbReference>
<comment type="caution">
    <text evidence="9">The sequence shown here is derived from an EMBL/GenBank/DDBJ whole genome shotgun (WGS) entry which is preliminary data.</text>
</comment>
<feature type="transmembrane region" description="Helical" evidence="7">
    <location>
        <begin position="38"/>
        <end position="58"/>
    </location>
</feature>
<protein>
    <submittedName>
        <fullName evidence="9">Mg2+ transporter-C family protein</fullName>
    </submittedName>
</protein>
<accession>S0F7W7</accession>
<evidence type="ECO:0000256" key="2">
    <source>
        <dbReference type="ARBA" id="ARBA00009298"/>
    </source>
</evidence>
<dbReference type="Pfam" id="PF02308">
    <property type="entry name" value="MgtC"/>
    <property type="match status" value="1"/>
</dbReference>
<keyword evidence="6 7" id="KW-0472">Membrane</keyword>
<dbReference type="InterPro" id="IPR003416">
    <property type="entry name" value="MgtC/SapB/SrpB/YhiD_fam"/>
</dbReference>
<dbReference type="PRINTS" id="PR01837">
    <property type="entry name" value="MGTCSAPBPROT"/>
</dbReference>
<feature type="transmembrane region" description="Helical" evidence="7">
    <location>
        <begin position="74"/>
        <end position="92"/>
    </location>
</feature>
<dbReference type="InterPro" id="IPR049177">
    <property type="entry name" value="MgtC_SapB_SrpB_YhiD_N"/>
</dbReference>